<dbReference type="AlphaFoldDB" id="A0A6A5ZEP2"/>
<dbReference type="EMBL" id="ML977320">
    <property type="protein sequence ID" value="KAF2116921.1"/>
    <property type="molecule type" value="Genomic_DNA"/>
</dbReference>
<feature type="chain" id="PRO_5025583913" evidence="2">
    <location>
        <begin position="24"/>
        <end position="172"/>
    </location>
</feature>
<evidence type="ECO:0000313" key="3">
    <source>
        <dbReference type="EMBL" id="KAF2116921.1"/>
    </source>
</evidence>
<gene>
    <name evidence="3" type="ORF">BDV96DRAFT_38373</name>
</gene>
<keyword evidence="4" id="KW-1185">Reference proteome</keyword>
<evidence type="ECO:0000313" key="4">
    <source>
        <dbReference type="Proteomes" id="UP000799770"/>
    </source>
</evidence>
<name>A0A6A5ZEP2_9PLEO</name>
<evidence type="ECO:0000256" key="1">
    <source>
        <dbReference type="SAM" id="MobiDB-lite"/>
    </source>
</evidence>
<organism evidence="3 4">
    <name type="scientific">Lophiotrema nucula</name>
    <dbReference type="NCBI Taxonomy" id="690887"/>
    <lineage>
        <taxon>Eukaryota</taxon>
        <taxon>Fungi</taxon>
        <taxon>Dikarya</taxon>
        <taxon>Ascomycota</taxon>
        <taxon>Pezizomycotina</taxon>
        <taxon>Dothideomycetes</taxon>
        <taxon>Pleosporomycetidae</taxon>
        <taxon>Pleosporales</taxon>
        <taxon>Lophiotremataceae</taxon>
        <taxon>Lophiotrema</taxon>
    </lineage>
</organism>
<feature type="region of interest" description="Disordered" evidence="1">
    <location>
        <begin position="138"/>
        <end position="172"/>
    </location>
</feature>
<keyword evidence="2" id="KW-0732">Signal</keyword>
<feature type="compositionally biased region" description="Polar residues" evidence="1">
    <location>
        <begin position="149"/>
        <end position="161"/>
    </location>
</feature>
<accession>A0A6A5ZEP2</accession>
<feature type="signal peptide" evidence="2">
    <location>
        <begin position="1"/>
        <end position="23"/>
    </location>
</feature>
<reference evidence="3" key="1">
    <citation type="journal article" date="2020" name="Stud. Mycol.">
        <title>101 Dothideomycetes genomes: a test case for predicting lifestyles and emergence of pathogens.</title>
        <authorList>
            <person name="Haridas S."/>
            <person name="Albert R."/>
            <person name="Binder M."/>
            <person name="Bloem J."/>
            <person name="Labutti K."/>
            <person name="Salamov A."/>
            <person name="Andreopoulos B."/>
            <person name="Baker S."/>
            <person name="Barry K."/>
            <person name="Bills G."/>
            <person name="Bluhm B."/>
            <person name="Cannon C."/>
            <person name="Castanera R."/>
            <person name="Culley D."/>
            <person name="Daum C."/>
            <person name="Ezra D."/>
            <person name="Gonzalez J."/>
            <person name="Henrissat B."/>
            <person name="Kuo A."/>
            <person name="Liang C."/>
            <person name="Lipzen A."/>
            <person name="Lutzoni F."/>
            <person name="Magnuson J."/>
            <person name="Mondo S."/>
            <person name="Nolan M."/>
            <person name="Ohm R."/>
            <person name="Pangilinan J."/>
            <person name="Park H.-J."/>
            <person name="Ramirez L."/>
            <person name="Alfaro M."/>
            <person name="Sun H."/>
            <person name="Tritt A."/>
            <person name="Yoshinaga Y."/>
            <person name="Zwiers L.-H."/>
            <person name="Turgeon B."/>
            <person name="Goodwin S."/>
            <person name="Spatafora J."/>
            <person name="Crous P."/>
            <person name="Grigoriev I."/>
        </authorList>
    </citation>
    <scope>NUCLEOTIDE SEQUENCE</scope>
    <source>
        <strain evidence="3">CBS 627.86</strain>
    </source>
</reference>
<feature type="compositionally biased region" description="Basic and acidic residues" evidence="1">
    <location>
        <begin position="162"/>
        <end position="172"/>
    </location>
</feature>
<proteinExistence type="predicted"/>
<dbReference type="Proteomes" id="UP000799770">
    <property type="component" value="Unassembled WGS sequence"/>
</dbReference>
<sequence length="172" mass="18887">MGALRPHPSWLASLVEWITLAQSQGISRRESSVERMRGVRLLFGEPDSLGRQVALICSVPFAVLCVPAHSPILLESWGTCGRGLWNQPSKGSCTPVSRSALSPSRARVVTVSTNGRLHDAFTDCNLDCTWRYIPQHDQKPHARRRTGAQRPSTSEGIASQAETRKSKDDGDL</sequence>
<evidence type="ECO:0000256" key="2">
    <source>
        <dbReference type="SAM" id="SignalP"/>
    </source>
</evidence>
<protein>
    <submittedName>
        <fullName evidence="3">Uncharacterized protein</fullName>
    </submittedName>
</protein>